<reference evidence="1 2" key="1">
    <citation type="journal article" date="2022" name="bioRxiv">
        <title>Genomics of Preaxostyla Flagellates Illuminates Evolutionary Transitions and the Path Towards Mitochondrial Loss.</title>
        <authorList>
            <person name="Novak L.V.F."/>
            <person name="Treitli S.C."/>
            <person name="Pyrih J."/>
            <person name="Halakuc P."/>
            <person name="Pipaliya S.V."/>
            <person name="Vacek V."/>
            <person name="Brzon O."/>
            <person name="Soukal P."/>
            <person name="Eme L."/>
            <person name="Dacks J.B."/>
            <person name="Karnkowska A."/>
            <person name="Elias M."/>
            <person name="Hampl V."/>
        </authorList>
    </citation>
    <scope>NUCLEOTIDE SEQUENCE [LARGE SCALE GENOMIC DNA]</scope>
    <source>
        <strain evidence="1">NAU3</strain>
        <tissue evidence="1">Gut</tissue>
    </source>
</reference>
<protein>
    <submittedName>
        <fullName evidence="1">Uncharacterized protein</fullName>
    </submittedName>
</protein>
<dbReference type="EMBL" id="JARBJD010000380">
    <property type="protein sequence ID" value="KAK2942841.1"/>
    <property type="molecule type" value="Genomic_DNA"/>
</dbReference>
<sequence>MCCSLEEPSARLSSGTRQTRGCMGWYTLTFLRCPSHIHRSISPRQHSLHTSPFPHLCLASTRILSSRLTLCLSLETLTRRWRCLILRWEQETPSLICTTRMLGTSSKARHRKTPLSQQR</sequence>
<accession>A0ABQ9WTM7</accession>
<evidence type="ECO:0000313" key="1">
    <source>
        <dbReference type="EMBL" id="KAK2942841.1"/>
    </source>
</evidence>
<comment type="caution">
    <text evidence="1">The sequence shown here is derived from an EMBL/GenBank/DDBJ whole genome shotgun (WGS) entry which is preliminary data.</text>
</comment>
<keyword evidence="2" id="KW-1185">Reference proteome</keyword>
<gene>
    <name evidence="1" type="ORF">BLNAU_22255</name>
</gene>
<dbReference type="Proteomes" id="UP001281761">
    <property type="component" value="Unassembled WGS sequence"/>
</dbReference>
<name>A0ABQ9WTM7_9EUKA</name>
<evidence type="ECO:0000313" key="2">
    <source>
        <dbReference type="Proteomes" id="UP001281761"/>
    </source>
</evidence>
<proteinExistence type="predicted"/>
<organism evidence="1 2">
    <name type="scientific">Blattamonas nauphoetae</name>
    <dbReference type="NCBI Taxonomy" id="2049346"/>
    <lineage>
        <taxon>Eukaryota</taxon>
        <taxon>Metamonada</taxon>
        <taxon>Preaxostyla</taxon>
        <taxon>Oxymonadida</taxon>
        <taxon>Blattamonas</taxon>
    </lineage>
</organism>